<evidence type="ECO:0000313" key="1">
    <source>
        <dbReference type="EMBL" id="AFK47420.1"/>
    </source>
</evidence>
<sequence>MFAPLFLACSNSSKTKTPAPSPMTNPSRLVSQGRDALEGSVFLWESALHATKPPKPIGIIAESEPPQSITSASPLMIWFAAFNIQ</sequence>
<dbReference type="EMBL" id="BT147626">
    <property type="protein sequence ID" value="AFK47420.1"/>
    <property type="molecule type" value="mRNA"/>
</dbReference>
<organism evidence="1">
    <name type="scientific">Medicago truncatula</name>
    <name type="common">Barrel medic</name>
    <name type="synonym">Medicago tribuloides</name>
    <dbReference type="NCBI Taxonomy" id="3880"/>
    <lineage>
        <taxon>Eukaryota</taxon>
        <taxon>Viridiplantae</taxon>
        <taxon>Streptophyta</taxon>
        <taxon>Embryophyta</taxon>
        <taxon>Tracheophyta</taxon>
        <taxon>Spermatophyta</taxon>
        <taxon>Magnoliopsida</taxon>
        <taxon>eudicotyledons</taxon>
        <taxon>Gunneridae</taxon>
        <taxon>Pentapetalae</taxon>
        <taxon>rosids</taxon>
        <taxon>fabids</taxon>
        <taxon>Fabales</taxon>
        <taxon>Fabaceae</taxon>
        <taxon>Papilionoideae</taxon>
        <taxon>50 kb inversion clade</taxon>
        <taxon>NPAAA clade</taxon>
        <taxon>Hologalegina</taxon>
        <taxon>IRL clade</taxon>
        <taxon>Trifolieae</taxon>
        <taxon>Medicago</taxon>
    </lineage>
</organism>
<accession>I3T4H8</accession>
<protein>
    <submittedName>
        <fullName evidence="1">Uncharacterized protein</fullName>
    </submittedName>
</protein>
<reference evidence="1" key="1">
    <citation type="submission" date="2012-05" db="EMBL/GenBank/DDBJ databases">
        <authorList>
            <person name="Krishnakumar V."/>
            <person name="Cheung F."/>
            <person name="Xiao Y."/>
            <person name="Chan A."/>
            <person name="Moskal W.A."/>
            <person name="Town C.D."/>
        </authorList>
    </citation>
    <scope>NUCLEOTIDE SEQUENCE</scope>
</reference>
<dbReference type="AlphaFoldDB" id="I3T4H8"/>
<name>I3T4H8_MEDTR</name>
<proteinExistence type="evidence at transcript level"/>